<evidence type="ECO:0000256" key="1">
    <source>
        <dbReference type="ARBA" id="ARBA00004479"/>
    </source>
</evidence>
<dbReference type="HOGENOM" id="CLU_054403_0_0_1"/>
<dbReference type="InterPro" id="IPR036179">
    <property type="entry name" value="Ig-like_dom_sf"/>
</dbReference>
<accession>H2MQJ6</accession>
<evidence type="ECO:0000256" key="7">
    <source>
        <dbReference type="ARBA" id="ARBA00023180"/>
    </source>
</evidence>
<evidence type="ECO:0000256" key="6">
    <source>
        <dbReference type="ARBA" id="ARBA00023136"/>
    </source>
</evidence>
<sequence>MLWMLVVPILLFLPYGVWTYEAPEDKQDVFAVKACPAFLTFVNVAYLAGATVELLCHCKPPEVQYVVWFFRKHRASSTETRALTDHHGNRLQDTSEVLHSSDLRSRFSIRLFSLLVFRAGPLDSGVYICGSAHRDFFFGFDLDIQESGKGKETANSHPLYKVFTSFQPWSQCDRCGVEGEQVRIGLCFVHSHILHVRYRWTNQSVASCGSEAVPRAFTQLKQRKVGPKMEVKSCQVACPTESLISLAYYSSASQVAQIKVFHLNHPADTVLTLGCPGAHSDMAVAWDQESTPIYRFHHPSAGNIRATSARLLIDTGHHLVFQPAKTQDSGVYHCWLQGRRVAEIHLLVYAHLGRGKSVLSDPELPAAAEFVLKSYAVMTALFLLLLFCRTAFRLIKDSTAHHVD</sequence>
<evidence type="ECO:0000256" key="2">
    <source>
        <dbReference type="ARBA" id="ARBA00008727"/>
    </source>
</evidence>
<keyword evidence="12" id="KW-1185">Reference proteome</keyword>
<dbReference type="InterPro" id="IPR013783">
    <property type="entry name" value="Ig-like_fold"/>
</dbReference>
<dbReference type="PANTHER" id="PTHR32178:SF7">
    <property type="entry name" value="IG-LIKE V-TYPE DOMAIN-CONTAINING PROTEIN FAM187A"/>
    <property type="match status" value="1"/>
</dbReference>
<evidence type="ECO:0000256" key="4">
    <source>
        <dbReference type="ARBA" id="ARBA00022729"/>
    </source>
</evidence>
<dbReference type="InterPro" id="IPR007110">
    <property type="entry name" value="Ig-like_dom"/>
</dbReference>
<keyword evidence="6 8" id="KW-0472">Membrane</keyword>
<reference evidence="11 12" key="1">
    <citation type="journal article" date="2007" name="Nature">
        <title>The medaka draft genome and insights into vertebrate genome evolution.</title>
        <authorList>
            <person name="Kasahara M."/>
            <person name="Naruse K."/>
            <person name="Sasaki S."/>
            <person name="Nakatani Y."/>
            <person name="Qu W."/>
            <person name="Ahsan B."/>
            <person name="Yamada T."/>
            <person name="Nagayasu Y."/>
            <person name="Doi K."/>
            <person name="Kasai Y."/>
            <person name="Jindo T."/>
            <person name="Kobayashi D."/>
            <person name="Shimada A."/>
            <person name="Toyoda A."/>
            <person name="Kuroki Y."/>
            <person name="Fujiyama A."/>
            <person name="Sasaki T."/>
            <person name="Shimizu A."/>
            <person name="Asakawa S."/>
            <person name="Shimizu N."/>
            <person name="Hashimoto S."/>
            <person name="Yang J."/>
            <person name="Lee Y."/>
            <person name="Matsushima K."/>
            <person name="Sugano S."/>
            <person name="Sakaizumi M."/>
            <person name="Narita T."/>
            <person name="Ohishi K."/>
            <person name="Haga S."/>
            <person name="Ohta F."/>
            <person name="Nomoto H."/>
            <person name="Nogata K."/>
            <person name="Morishita T."/>
            <person name="Endo T."/>
            <person name="Shin-I T."/>
            <person name="Takeda H."/>
            <person name="Morishita S."/>
            <person name="Kohara Y."/>
        </authorList>
    </citation>
    <scope>NUCLEOTIDE SEQUENCE [LARGE SCALE GENOMIC DNA]</scope>
    <source>
        <strain evidence="11 12">Hd-rR</strain>
    </source>
</reference>
<feature type="domain" description="Ig-like" evidence="10">
    <location>
        <begin position="239"/>
        <end position="334"/>
    </location>
</feature>
<dbReference type="eggNOG" id="ENOG502QRCU">
    <property type="taxonomic scope" value="Eukaryota"/>
</dbReference>
<dbReference type="SMART" id="SM00409">
    <property type="entry name" value="IG"/>
    <property type="match status" value="2"/>
</dbReference>
<protein>
    <recommendedName>
        <fullName evidence="10">Ig-like domain-containing protein</fullName>
    </recommendedName>
</protein>
<dbReference type="InterPro" id="IPR003599">
    <property type="entry name" value="Ig_sub"/>
</dbReference>
<evidence type="ECO:0000313" key="12">
    <source>
        <dbReference type="Proteomes" id="UP000001038"/>
    </source>
</evidence>
<evidence type="ECO:0000313" key="11">
    <source>
        <dbReference type="Ensembl" id="ENSORLP00000021015.2"/>
    </source>
</evidence>
<reference evidence="11" key="2">
    <citation type="submission" date="2025-08" db="UniProtKB">
        <authorList>
            <consortium name="Ensembl"/>
        </authorList>
    </citation>
    <scope>IDENTIFICATION</scope>
    <source>
        <strain evidence="11">Hd-rR</strain>
    </source>
</reference>
<dbReference type="PROSITE" id="PS50835">
    <property type="entry name" value="IG_LIKE"/>
    <property type="match status" value="2"/>
</dbReference>
<evidence type="ECO:0000256" key="3">
    <source>
        <dbReference type="ARBA" id="ARBA00022692"/>
    </source>
</evidence>
<dbReference type="Gene3D" id="2.60.40.10">
    <property type="entry name" value="Immunoglobulins"/>
    <property type="match status" value="1"/>
</dbReference>
<proteinExistence type="inferred from homology"/>
<evidence type="ECO:0000256" key="8">
    <source>
        <dbReference type="SAM" id="Phobius"/>
    </source>
</evidence>
<dbReference type="GO" id="GO:0016020">
    <property type="term" value="C:membrane"/>
    <property type="evidence" value="ECO:0007669"/>
    <property type="project" value="UniProtKB-SubCell"/>
</dbReference>
<reference evidence="11" key="3">
    <citation type="submission" date="2025-09" db="UniProtKB">
        <authorList>
            <consortium name="Ensembl"/>
        </authorList>
    </citation>
    <scope>IDENTIFICATION</scope>
    <source>
        <strain evidence="11">Hd-rR</strain>
    </source>
</reference>
<dbReference type="Ensembl" id="ENSORLT00000021016.2">
    <property type="protein sequence ID" value="ENSORLP00000021015.2"/>
    <property type="gene ID" value="ENSORLG00000016797.2"/>
</dbReference>
<keyword evidence="3 8" id="KW-0812">Transmembrane</keyword>
<dbReference type="Bgee" id="ENSORLG00000016797">
    <property type="expression patterns" value="Expressed in testis and 1 other cell type or tissue"/>
</dbReference>
<feature type="chain" id="PRO_5017321122" description="Ig-like domain-containing protein" evidence="9">
    <location>
        <begin position="20"/>
        <end position="404"/>
    </location>
</feature>
<evidence type="ECO:0000256" key="5">
    <source>
        <dbReference type="ARBA" id="ARBA00022989"/>
    </source>
</evidence>
<gene>
    <name evidence="11" type="primary">fam187b</name>
</gene>
<dbReference type="InterPro" id="IPR039311">
    <property type="entry name" value="FAM187A/B"/>
</dbReference>
<name>H2MQJ6_ORYLA</name>
<dbReference type="AlphaFoldDB" id="H2MQJ6"/>
<organism evidence="11 12">
    <name type="scientific">Oryzias latipes</name>
    <name type="common">Japanese rice fish</name>
    <name type="synonym">Japanese killifish</name>
    <dbReference type="NCBI Taxonomy" id="8090"/>
    <lineage>
        <taxon>Eukaryota</taxon>
        <taxon>Metazoa</taxon>
        <taxon>Chordata</taxon>
        <taxon>Craniata</taxon>
        <taxon>Vertebrata</taxon>
        <taxon>Euteleostomi</taxon>
        <taxon>Actinopterygii</taxon>
        <taxon>Neopterygii</taxon>
        <taxon>Teleostei</taxon>
        <taxon>Neoteleostei</taxon>
        <taxon>Acanthomorphata</taxon>
        <taxon>Ovalentaria</taxon>
        <taxon>Atherinomorphae</taxon>
        <taxon>Beloniformes</taxon>
        <taxon>Adrianichthyidae</taxon>
        <taxon>Oryziinae</taxon>
        <taxon>Oryzias</taxon>
    </lineage>
</organism>
<evidence type="ECO:0000259" key="10">
    <source>
        <dbReference type="PROSITE" id="PS50835"/>
    </source>
</evidence>
<dbReference type="SUPFAM" id="SSF48726">
    <property type="entry name" value="Immunoglobulin"/>
    <property type="match status" value="2"/>
</dbReference>
<keyword evidence="4 9" id="KW-0732">Signal</keyword>
<dbReference type="GeneTree" id="ENSGT00530000063991"/>
<feature type="transmembrane region" description="Helical" evidence="8">
    <location>
        <begin position="370"/>
        <end position="388"/>
    </location>
</feature>
<feature type="domain" description="Ig-like" evidence="10">
    <location>
        <begin position="36"/>
        <end position="129"/>
    </location>
</feature>
<comment type="subcellular location">
    <subcellularLocation>
        <location evidence="1">Membrane</location>
        <topology evidence="1">Single-pass type I membrane protein</topology>
    </subcellularLocation>
</comment>
<keyword evidence="5 8" id="KW-1133">Transmembrane helix</keyword>
<dbReference type="Proteomes" id="UP000001038">
    <property type="component" value="Chromosome 7"/>
</dbReference>
<evidence type="ECO:0000256" key="9">
    <source>
        <dbReference type="SAM" id="SignalP"/>
    </source>
</evidence>
<feature type="signal peptide" evidence="9">
    <location>
        <begin position="1"/>
        <end position="19"/>
    </location>
</feature>
<dbReference type="PANTHER" id="PTHR32178">
    <property type="entry name" value="FAM187"/>
    <property type="match status" value="1"/>
</dbReference>
<keyword evidence="7" id="KW-0325">Glycoprotein</keyword>
<comment type="similarity">
    <text evidence="2">Belongs to the FAM187 family.</text>
</comment>